<dbReference type="Pfam" id="PF08808">
    <property type="entry name" value="RES"/>
    <property type="match status" value="1"/>
</dbReference>
<name>A0ABP7S8H7_9BACT</name>
<protein>
    <recommendedName>
        <fullName evidence="2">RES domain-containing protein</fullName>
    </recommendedName>
</protein>
<evidence type="ECO:0000259" key="2">
    <source>
        <dbReference type="SMART" id="SM00953"/>
    </source>
</evidence>
<sequence length="228" mass="24399">MLVYRICLAKYADDLFAAGRRARWNTPDKFVIYTAATRALACLENVVHRSGEGLNGQFRVLVIDVPDDLAVAEITTGQLPAGWAQASRYAICQPLGDAWYEARPAVVLRVPSSIVSQEANYIHPPPRFQAHPAAHPGRIRLRRPHQGPGAGVSDTPAAAGATAGWRDKPSWKAEFSGPNNPAGPAGHTKISAAAFCESTKMAFSATHRLFSLLLASIGPLAPSPRNAS</sequence>
<reference evidence="4" key="1">
    <citation type="journal article" date="2019" name="Int. J. Syst. Evol. Microbiol.">
        <title>The Global Catalogue of Microorganisms (GCM) 10K type strain sequencing project: providing services to taxonomists for standard genome sequencing and annotation.</title>
        <authorList>
            <consortium name="The Broad Institute Genomics Platform"/>
            <consortium name="The Broad Institute Genome Sequencing Center for Infectious Disease"/>
            <person name="Wu L."/>
            <person name="Ma J."/>
        </authorList>
    </citation>
    <scope>NUCLEOTIDE SEQUENCE [LARGE SCALE GENOMIC DNA]</scope>
    <source>
        <strain evidence="4">JCM 17224</strain>
    </source>
</reference>
<dbReference type="InterPro" id="IPR014914">
    <property type="entry name" value="RES_dom"/>
</dbReference>
<feature type="domain" description="RES" evidence="2">
    <location>
        <begin position="11"/>
        <end position="135"/>
    </location>
</feature>
<dbReference type="EMBL" id="BAABDJ010000015">
    <property type="protein sequence ID" value="GAA4007860.1"/>
    <property type="molecule type" value="Genomic_DNA"/>
</dbReference>
<organism evidence="3 4">
    <name type="scientific">Hymenobacter fastidiosus</name>
    <dbReference type="NCBI Taxonomy" id="486264"/>
    <lineage>
        <taxon>Bacteria</taxon>
        <taxon>Pseudomonadati</taxon>
        <taxon>Bacteroidota</taxon>
        <taxon>Cytophagia</taxon>
        <taxon>Cytophagales</taxon>
        <taxon>Hymenobacteraceae</taxon>
        <taxon>Hymenobacter</taxon>
    </lineage>
</organism>
<comment type="caution">
    <text evidence="3">The sequence shown here is derived from an EMBL/GenBank/DDBJ whole genome shotgun (WGS) entry which is preliminary data.</text>
</comment>
<evidence type="ECO:0000313" key="4">
    <source>
        <dbReference type="Proteomes" id="UP001500567"/>
    </source>
</evidence>
<accession>A0ABP7S8H7</accession>
<feature type="region of interest" description="Disordered" evidence="1">
    <location>
        <begin position="139"/>
        <end position="184"/>
    </location>
</feature>
<gene>
    <name evidence="3" type="ORF">GCM10022408_19960</name>
</gene>
<keyword evidence="4" id="KW-1185">Reference proteome</keyword>
<evidence type="ECO:0000256" key="1">
    <source>
        <dbReference type="SAM" id="MobiDB-lite"/>
    </source>
</evidence>
<proteinExistence type="predicted"/>
<evidence type="ECO:0000313" key="3">
    <source>
        <dbReference type="EMBL" id="GAA4007860.1"/>
    </source>
</evidence>
<dbReference type="SMART" id="SM00953">
    <property type="entry name" value="RES"/>
    <property type="match status" value="1"/>
</dbReference>
<dbReference type="RefSeq" id="WP_345072720.1">
    <property type="nucleotide sequence ID" value="NZ_BAABDJ010000015.1"/>
</dbReference>
<dbReference type="Proteomes" id="UP001500567">
    <property type="component" value="Unassembled WGS sequence"/>
</dbReference>